<sequence length="67" mass="7714">MNICEREEMHNGLQAIGARKNFVALFLRNLGEKQLRRVESRSTWMSNESTVLTARDLPAFYVRALSS</sequence>
<protein>
    <submittedName>
        <fullName evidence="2">3'-5' exonuclease domain-containing protein</fullName>
    </submittedName>
</protein>
<accession>A0A0M3I9E5</accession>
<dbReference type="AlphaFoldDB" id="A0A0M3I9E5"/>
<dbReference type="Proteomes" id="UP000036681">
    <property type="component" value="Unplaced"/>
</dbReference>
<proteinExistence type="predicted"/>
<evidence type="ECO:0000313" key="2">
    <source>
        <dbReference type="WBParaSite" id="ALUE_0001407101-mRNA-1"/>
    </source>
</evidence>
<evidence type="ECO:0000313" key="1">
    <source>
        <dbReference type="Proteomes" id="UP000036681"/>
    </source>
</evidence>
<dbReference type="WBParaSite" id="ALUE_0001407101-mRNA-1">
    <property type="protein sequence ID" value="ALUE_0001407101-mRNA-1"/>
    <property type="gene ID" value="ALUE_0001407101"/>
</dbReference>
<name>A0A0M3I9E5_ASCLU</name>
<reference evidence="2" key="1">
    <citation type="submission" date="2017-02" db="UniProtKB">
        <authorList>
            <consortium name="WormBaseParasite"/>
        </authorList>
    </citation>
    <scope>IDENTIFICATION</scope>
</reference>
<organism evidence="1 2">
    <name type="scientific">Ascaris lumbricoides</name>
    <name type="common">Giant roundworm</name>
    <dbReference type="NCBI Taxonomy" id="6252"/>
    <lineage>
        <taxon>Eukaryota</taxon>
        <taxon>Metazoa</taxon>
        <taxon>Ecdysozoa</taxon>
        <taxon>Nematoda</taxon>
        <taxon>Chromadorea</taxon>
        <taxon>Rhabditida</taxon>
        <taxon>Spirurina</taxon>
        <taxon>Ascaridomorpha</taxon>
        <taxon>Ascaridoidea</taxon>
        <taxon>Ascarididae</taxon>
        <taxon>Ascaris</taxon>
    </lineage>
</organism>
<keyword evidence="1" id="KW-1185">Reference proteome</keyword>